<dbReference type="InterPro" id="IPR006905">
    <property type="entry name" value="Flavin_halogenase"/>
</dbReference>
<dbReference type="EMBL" id="LR796233">
    <property type="protein sequence ID" value="CAB4128867.1"/>
    <property type="molecule type" value="Genomic_DNA"/>
</dbReference>
<dbReference type="Gene3D" id="3.50.50.60">
    <property type="entry name" value="FAD/NAD(P)-binding domain"/>
    <property type="match status" value="1"/>
</dbReference>
<dbReference type="InterPro" id="IPR050816">
    <property type="entry name" value="Flavin-dep_Halogenase_NPB"/>
</dbReference>
<proteinExistence type="predicted"/>
<dbReference type="InterPro" id="IPR036188">
    <property type="entry name" value="FAD/NAD-bd_sf"/>
</dbReference>
<dbReference type="Pfam" id="PF04820">
    <property type="entry name" value="Trp_halogenase"/>
    <property type="match status" value="1"/>
</dbReference>
<name>A0A6J5L763_9CAUD</name>
<organism evidence="1">
    <name type="scientific">uncultured Caudovirales phage</name>
    <dbReference type="NCBI Taxonomy" id="2100421"/>
    <lineage>
        <taxon>Viruses</taxon>
        <taxon>Duplodnaviria</taxon>
        <taxon>Heunggongvirae</taxon>
        <taxon>Uroviricota</taxon>
        <taxon>Caudoviricetes</taxon>
        <taxon>Peduoviridae</taxon>
        <taxon>Maltschvirus</taxon>
        <taxon>Maltschvirus maltsch</taxon>
    </lineage>
</organism>
<protein>
    <submittedName>
        <fullName evidence="1">Flavin-dependent halogenase</fullName>
    </submittedName>
</protein>
<sequence>MKKIIIVGGGTAGWITLAYLAATVDAELVIVHSDEVNIIGVGESTTPIIKNVADTIGLNDRTWMRDSRATFKYGIDFHDFNTVGKRWRHLYDDLLPAQIYSNPLIDNGKVIFENGPTSVEYFLSQRANGHPCYDMDYYNLSQGGCNFLVDRRLSPYDENDTMNFSSNHCYSYHVNAHKFGQSLKKHTNPEKFTEISATIRHVEFDDNGVKNLILDDGSTLTGDLYIDCTGFAKLLTKELTTYIKHDQLLNNAAVWGQVKGHTVDTPYTKSTAKEAGWIWEIPTWGQIGSGHVYCDDFISEEQALDTITKHWADQGLTWTPDKSVKFVSGRLKEIAIKNVVANGLGQSFIEPLEATSIMITCYTAINIARLFNKHRGWTAQVSRAMSTMMDRYIASTMDFISAHYILSDRRDTDYWCAYNRKDGLEKVCADIEQQLKRGWARRDEVVLNAYNWTSMLVGFDKPYLGKLPNLTNKQISDYEFYTKQLIENYQHIYKNNISIKDKLQQIHG</sequence>
<gene>
    <name evidence="1" type="ORF">UFOVP112_92</name>
</gene>
<dbReference type="PANTHER" id="PTHR43747:SF4">
    <property type="entry name" value="FLAVIN-DEPENDENT TRYPTOPHAN HALOGENASE"/>
    <property type="match status" value="1"/>
</dbReference>
<reference evidence="1" key="1">
    <citation type="submission" date="2020-04" db="EMBL/GenBank/DDBJ databases">
        <authorList>
            <person name="Chiriac C."/>
            <person name="Salcher M."/>
            <person name="Ghai R."/>
            <person name="Kavagutti S V."/>
        </authorList>
    </citation>
    <scope>NUCLEOTIDE SEQUENCE</scope>
</reference>
<dbReference type="InterPro" id="IPR033856">
    <property type="entry name" value="Trp_halogen"/>
</dbReference>
<accession>A0A6J5L763</accession>
<evidence type="ECO:0000313" key="1">
    <source>
        <dbReference type="EMBL" id="CAB4128867.1"/>
    </source>
</evidence>
<dbReference type="GO" id="GO:0004497">
    <property type="term" value="F:monooxygenase activity"/>
    <property type="evidence" value="ECO:0007669"/>
    <property type="project" value="InterPro"/>
</dbReference>
<dbReference type="PIRSF" id="PIRSF011396">
    <property type="entry name" value="Trp_halogenase"/>
    <property type="match status" value="1"/>
</dbReference>
<dbReference type="SUPFAM" id="SSF51905">
    <property type="entry name" value="FAD/NAD(P)-binding domain"/>
    <property type="match status" value="1"/>
</dbReference>
<dbReference type="PANTHER" id="PTHR43747">
    <property type="entry name" value="FAD-BINDING PROTEIN"/>
    <property type="match status" value="1"/>
</dbReference>